<dbReference type="InterPro" id="IPR008042">
    <property type="entry name" value="Retrotrans_Pao"/>
</dbReference>
<gene>
    <name evidence="3" type="primary">AVEN_62611_1</name>
    <name evidence="3" type="ORF">TNCT_261971</name>
</gene>
<evidence type="ECO:0000313" key="3">
    <source>
        <dbReference type="EMBL" id="GFQ98037.1"/>
    </source>
</evidence>
<keyword evidence="4" id="KW-1185">Reference proteome</keyword>
<dbReference type="CDD" id="cd00303">
    <property type="entry name" value="retropepsin_like"/>
    <property type="match status" value="1"/>
</dbReference>
<name>A0A8X6G890_TRICU</name>
<dbReference type="SUPFAM" id="SSF50630">
    <property type="entry name" value="Acid proteases"/>
    <property type="match status" value="1"/>
</dbReference>
<dbReference type="Pfam" id="PF05380">
    <property type="entry name" value="Peptidase_A17"/>
    <property type="match status" value="1"/>
</dbReference>
<dbReference type="GO" id="GO:0006508">
    <property type="term" value="P:proteolysis"/>
    <property type="evidence" value="ECO:0007669"/>
    <property type="project" value="InterPro"/>
</dbReference>
<evidence type="ECO:0000259" key="2">
    <source>
        <dbReference type="SMART" id="SM00343"/>
    </source>
</evidence>
<feature type="compositionally biased region" description="Polar residues" evidence="1">
    <location>
        <begin position="1257"/>
        <end position="1274"/>
    </location>
</feature>
<evidence type="ECO:0000313" key="4">
    <source>
        <dbReference type="Proteomes" id="UP000887116"/>
    </source>
</evidence>
<dbReference type="GO" id="GO:0004190">
    <property type="term" value="F:aspartic-type endopeptidase activity"/>
    <property type="evidence" value="ECO:0007669"/>
    <property type="project" value="InterPro"/>
</dbReference>
<sequence length="1323" mass="151933">MAEAQTFELLKKKRKSFRTAVTKVVNELEAELSNSDLNIDRLSELVETLSIKFEPLTLVDQQLEPLFKPEQFDGDFEITEEYREKVLLWQFRAKKKINEYLKPRVTSPSFQTTLSQSQDEHFRNSDNIRIKVPKYYITRFYGDDASKWLTFWNSFETSVHNNESLNKVDKFNYLKAHLGGSALNTVEGFPISAKAYDEAVKLLKNRFANPEILIQAHMNKILSLQPLKNSNDLRSFRKFVDNCNVQLRSLNSLGVSSANYGKILCPLLLKLIPSDLLLDYNKLQQNGSGSDIQQLLSFLTQSLTAREQTYSTNKSSFELCDCRQETKSNFSREHRSHKQQNQKSFQTTCELLTAPVKENKDKIKLSCIFCDSMTHNSNECKYVINLSLEERKNILLRKGACFNCLKVAKHLSRNCPMNKTKCEICSGLHHKFFCFKQQKREIESLSTDLTNQNTGEVFLQTLTVYIKNGNSKQLIRAILDTGSQKSYISEYAAKFIGLKSIGKETITHGLFGGHKITEVHDKYLINLCSYDGKYSFNMEVNDQKNICLGISRINDSRVLQKLATLNVFISDSSANNKLCLFEKYSDEIHILLGSDIVGKLFTGEVKQLSEGLTAVNTHLGWTVMGKLSNESKFKSENSLLVHSLLANREKISDLWELDSLGIKDPSEKRSKLELQDLALKHFENTILRDDEGRYIVSIPWIEGSGKLEDHYSLAKGKLEKTVKTLKFTGRLFGYEQVFVDWQAPEHLEKAAEKLKDSMYVDNCVANVDSFEELKSFQRDSTELLALGKFDLRGWRHSDIEPNFDFRDNRQESDPQEIQVLGLMWNVKEDTFSISYRETKSKEVTKRRILSLAHRIFDPIGFTCPIILIPKLLIQECWKIEASWDSKLPVDIERKFEAWKKQFIEIQDIKIPRRLSNLDFKDANLSFRFFRDSTKSSYARHDFHLPFILSSNHPVIKARINYKHAQLDHDGDQMLMYRLRKNYWILKGIRTIKEVIKICIICKRSNVKLISVSERLLLQDRVRDTAIFEIKGKDLTRPLILKSREKNWILILICTVYRAIYLELLTSIWTESGTNFEGDYRLYQKVNLEKLKNLEKLNPISWKFIPPQAVWWEGFWNHTRRINWNLGKILKLNPGKDEKVRAAQVKTKLGTFLRPVQKLYLLEVMEKNKSSVHPTNSPLFSDANEGSHLPINIDPELSKHQGAATPLTQPCSSVSNGGARLEPRAETSSHQQAETSSMQPCSSVSNGGGGLKLRAETSGHQQAETSSMQPCSSVSDGEAGVEPRVETLELPDDLTSDVGFQQPTPRRSRYGRLLKLRKGLVDSY</sequence>
<dbReference type="GO" id="GO:0003676">
    <property type="term" value="F:nucleic acid binding"/>
    <property type="evidence" value="ECO:0007669"/>
    <property type="project" value="InterPro"/>
</dbReference>
<feature type="compositionally biased region" description="Polar residues" evidence="1">
    <location>
        <begin position="1205"/>
        <end position="1215"/>
    </location>
</feature>
<feature type="region of interest" description="Disordered" evidence="1">
    <location>
        <begin position="1170"/>
        <end position="1279"/>
    </location>
</feature>
<dbReference type="InterPro" id="IPR040676">
    <property type="entry name" value="DUF5641"/>
</dbReference>
<evidence type="ECO:0000256" key="1">
    <source>
        <dbReference type="SAM" id="MobiDB-lite"/>
    </source>
</evidence>
<dbReference type="Pfam" id="PF03564">
    <property type="entry name" value="DUF1759"/>
    <property type="match status" value="1"/>
</dbReference>
<reference evidence="3" key="1">
    <citation type="submission" date="2020-07" db="EMBL/GenBank/DDBJ databases">
        <title>Multicomponent nature underlies the extraordinary mechanical properties of spider dragline silk.</title>
        <authorList>
            <person name="Kono N."/>
            <person name="Nakamura H."/>
            <person name="Mori M."/>
            <person name="Yoshida Y."/>
            <person name="Ohtoshi R."/>
            <person name="Malay A.D."/>
            <person name="Moran D.A.P."/>
            <person name="Tomita M."/>
            <person name="Numata K."/>
            <person name="Arakawa K."/>
        </authorList>
    </citation>
    <scope>NUCLEOTIDE SEQUENCE</scope>
</reference>
<dbReference type="Pfam" id="PF18701">
    <property type="entry name" value="DUF5641"/>
    <property type="match status" value="1"/>
</dbReference>
<dbReference type="PANTHER" id="PTHR47331">
    <property type="entry name" value="PHD-TYPE DOMAIN-CONTAINING PROTEIN"/>
    <property type="match status" value="1"/>
</dbReference>
<feature type="domain" description="CCHC-type" evidence="2">
    <location>
        <begin position="400"/>
        <end position="417"/>
    </location>
</feature>
<dbReference type="InterPro" id="IPR001969">
    <property type="entry name" value="Aspartic_peptidase_AS"/>
</dbReference>
<accession>A0A8X6G890</accession>
<dbReference type="PROSITE" id="PS00141">
    <property type="entry name" value="ASP_PROTEASE"/>
    <property type="match status" value="1"/>
</dbReference>
<feature type="region of interest" description="Disordered" evidence="1">
    <location>
        <begin position="1286"/>
        <end position="1305"/>
    </location>
</feature>
<dbReference type="Proteomes" id="UP000887116">
    <property type="component" value="Unassembled WGS sequence"/>
</dbReference>
<dbReference type="SMART" id="SM00343">
    <property type="entry name" value="ZnF_C2HC"/>
    <property type="match status" value="2"/>
</dbReference>
<dbReference type="InterPro" id="IPR001878">
    <property type="entry name" value="Znf_CCHC"/>
</dbReference>
<comment type="caution">
    <text evidence="3">The sequence shown here is derived from an EMBL/GenBank/DDBJ whole genome shotgun (WGS) entry which is preliminary data.</text>
</comment>
<dbReference type="InterPro" id="IPR021109">
    <property type="entry name" value="Peptidase_aspartic_dom_sf"/>
</dbReference>
<feature type="compositionally biased region" description="Polar residues" evidence="1">
    <location>
        <begin position="1227"/>
        <end position="1244"/>
    </location>
</feature>
<feature type="domain" description="CCHC-type" evidence="2">
    <location>
        <begin position="366"/>
        <end position="382"/>
    </location>
</feature>
<dbReference type="OrthoDB" id="6433571at2759"/>
<dbReference type="GO" id="GO:0008270">
    <property type="term" value="F:zinc ion binding"/>
    <property type="evidence" value="ECO:0007669"/>
    <property type="project" value="InterPro"/>
</dbReference>
<dbReference type="EMBL" id="BMAO01014925">
    <property type="protein sequence ID" value="GFQ98037.1"/>
    <property type="molecule type" value="Genomic_DNA"/>
</dbReference>
<dbReference type="InterPro" id="IPR005312">
    <property type="entry name" value="DUF1759"/>
</dbReference>
<organism evidence="3 4">
    <name type="scientific">Trichonephila clavata</name>
    <name type="common">Joro spider</name>
    <name type="synonym">Nephila clavata</name>
    <dbReference type="NCBI Taxonomy" id="2740835"/>
    <lineage>
        <taxon>Eukaryota</taxon>
        <taxon>Metazoa</taxon>
        <taxon>Ecdysozoa</taxon>
        <taxon>Arthropoda</taxon>
        <taxon>Chelicerata</taxon>
        <taxon>Arachnida</taxon>
        <taxon>Araneae</taxon>
        <taxon>Araneomorphae</taxon>
        <taxon>Entelegynae</taxon>
        <taxon>Araneoidea</taxon>
        <taxon>Nephilidae</taxon>
        <taxon>Trichonephila</taxon>
    </lineage>
</organism>
<dbReference type="PANTHER" id="PTHR47331:SF5">
    <property type="entry name" value="RIBONUCLEASE H"/>
    <property type="match status" value="1"/>
</dbReference>
<protein>
    <submittedName>
        <fullName evidence="3">Integrase catalytic domain-containing protein</fullName>
    </submittedName>
</protein>
<proteinExistence type="predicted"/>